<gene>
    <name evidence="1" type="ORF">ARMOST_20276</name>
</gene>
<dbReference type="AlphaFoldDB" id="A0A284S6V2"/>
<name>A0A284S6V2_ARMOS</name>
<reference evidence="2" key="1">
    <citation type="journal article" date="2017" name="Nat. Ecol. Evol.">
        <title>Genome expansion and lineage-specific genetic innovations in the forest pathogenic fungi Armillaria.</title>
        <authorList>
            <person name="Sipos G."/>
            <person name="Prasanna A.N."/>
            <person name="Walter M.C."/>
            <person name="O'Connor E."/>
            <person name="Balint B."/>
            <person name="Krizsan K."/>
            <person name="Kiss B."/>
            <person name="Hess J."/>
            <person name="Varga T."/>
            <person name="Slot J."/>
            <person name="Riley R."/>
            <person name="Boka B."/>
            <person name="Rigling D."/>
            <person name="Barry K."/>
            <person name="Lee J."/>
            <person name="Mihaltcheva S."/>
            <person name="LaButti K."/>
            <person name="Lipzen A."/>
            <person name="Waldron R."/>
            <person name="Moloney N.M."/>
            <person name="Sperisen C."/>
            <person name="Kredics L."/>
            <person name="Vagvoelgyi C."/>
            <person name="Patrignani A."/>
            <person name="Fitzpatrick D."/>
            <person name="Nagy I."/>
            <person name="Doyle S."/>
            <person name="Anderson J.B."/>
            <person name="Grigoriev I.V."/>
            <person name="Gueldener U."/>
            <person name="Muensterkoetter M."/>
            <person name="Nagy L.G."/>
        </authorList>
    </citation>
    <scope>NUCLEOTIDE SEQUENCE [LARGE SCALE GENOMIC DNA]</scope>
    <source>
        <strain evidence="2">C18/9</strain>
    </source>
</reference>
<dbReference type="OrthoDB" id="10515531at2759"/>
<evidence type="ECO:0000313" key="2">
    <source>
        <dbReference type="Proteomes" id="UP000219338"/>
    </source>
</evidence>
<evidence type="ECO:0000313" key="1">
    <source>
        <dbReference type="EMBL" id="SJL16747.1"/>
    </source>
</evidence>
<keyword evidence="2" id="KW-1185">Reference proteome</keyword>
<proteinExistence type="predicted"/>
<accession>A0A284S6V2</accession>
<protein>
    <submittedName>
        <fullName evidence="1">Uncharacterized protein</fullName>
    </submittedName>
</protein>
<dbReference type="Proteomes" id="UP000219338">
    <property type="component" value="Unassembled WGS sequence"/>
</dbReference>
<organism evidence="1 2">
    <name type="scientific">Armillaria ostoyae</name>
    <name type="common">Armillaria root rot fungus</name>
    <dbReference type="NCBI Taxonomy" id="47428"/>
    <lineage>
        <taxon>Eukaryota</taxon>
        <taxon>Fungi</taxon>
        <taxon>Dikarya</taxon>
        <taxon>Basidiomycota</taxon>
        <taxon>Agaricomycotina</taxon>
        <taxon>Agaricomycetes</taxon>
        <taxon>Agaricomycetidae</taxon>
        <taxon>Agaricales</taxon>
        <taxon>Marasmiineae</taxon>
        <taxon>Physalacriaceae</taxon>
        <taxon>Armillaria</taxon>
    </lineage>
</organism>
<dbReference type="EMBL" id="FUEG01000037">
    <property type="protein sequence ID" value="SJL16747.1"/>
    <property type="molecule type" value="Genomic_DNA"/>
</dbReference>
<sequence length="138" mass="15517">MWDAFLKTFPYRPPRWPLSVSNDLPPMHGGVFLFNCSSAYCSSASTLQDRIVLNPTGLDIPWISTGASDCIDSANGAEIIQLHLQHVHFTVNFLEGTGLRRNTNRVVLKTHIFDYVTRDADQRALLDNLTAFWVLPKA</sequence>